<dbReference type="AntiFam" id="ANF00095">
    <property type="entry name" value="Shadow ORF (opposite ABC transporters)"/>
</dbReference>
<organism evidence="2">
    <name type="scientific">uncultured bacterium contig00064</name>
    <dbReference type="NCBI Taxonomy" id="1181547"/>
    <lineage>
        <taxon>Bacteria</taxon>
        <taxon>environmental samples</taxon>
    </lineage>
</organism>
<keyword evidence="1" id="KW-1133">Transmembrane helix</keyword>
<feature type="transmembrane region" description="Helical" evidence="1">
    <location>
        <begin position="84"/>
        <end position="104"/>
    </location>
</feature>
<dbReference type="AlphaFoldDB" id="A0A806KPM6"/>
<evidence type="ECO:0000256" key="1">
    <source>
        <dbReference type="SAM" id="Phobius"/>
    </source>
</evidence>
<evidence type="ECO:0000313" key="2">
    <source>
        <dbReference type="EMBL" id="AGS52689.1"/>
    </source>
</evidence>
<name>A0A806KPM6_9BACT</name>
<reference evidence="2" key="1">
    <citation type="submission" date="2012-03" db="EMBL/GenBank/DDBJ databases">
        <title>Functional metagenomics reveals considerable lignocellulase gene clusters in the gut microbiome of a wood-feeding higher termite.</title>
        <authorList>
            <person name="Liu N."/>
        </authorList>
    </citation>
    <scope>NUCLEOTIDE SEQUENCE</scope>
</reference>
<keyword evidence="1" id="KW-0812">Transmembrane</keyword>
<protein>
    <submittedName>
        <fullName evidence="2">Uncharacterized protein</fullName>
    </submittedName>
</protein>
<accession>A0A806KPM6</accession>
<sequence length="120" mass="13454">MGIKGVILEYHCDIPVLRGDIVHFFAVNEELTFGDILKTCDHAESGGFTTTGWAYQYDKFLVLDYDVGIVYSADAAIIHLRNAFNFYFCHLLASLLGYFMVIGYPETGNLSINILKITGF</sequence>
<dbReference type="EMBL" id="JQ844205">
    <property type="protein sequence ID" value="AGS52689.1"/>
    <property type="molecule type" value="Genomic_DNA"/>
</dbReference>
<proteinExistence type="predicted"/>
<keyword evidence="1" id="KW-0472">Membrane</keyword>